<dbReference type="GO" id="GO:0005634">
    <property type="term" value="C:nucleus"/>
    <property type="evidence" value="ECO:0007669"/>
    <property type="project" value="InterPro"/>
</dbReference>
<protein>
    <recommendedName>
        <fullName evidence="3">K Homology domain-containing protein</fullName>
    </recommendedName>
</protein>
<dbReference type="Proteomes" id="UP001310594">
    <property type="component" value="Unassembled WGS sequence"/>
</dbReference>
<dbReference type="PANTHER" id="PTHR15744">
    <property type="entry name" value="BLOM7"/>
    <property type="match status" value="1"/>
</dbReference>
<dbReference type="InterPro" id="IPR004087">
    <property type="entry name" value="KH_dom"/>
</dbReference>
<dbReference type="GO" id="GO:0003723">
    <property type="term" value="F:RNA binding"/>
    <property type="evidence" value="ECO:0007669"/>
    <property type="project" value="UniProtKB-UniRule"/>
</dbReference>
<dbReference type="CDD" id="cd22385">
    <property type="entry name" value="KH-I_KHDC4_rpt1"/>
    <property type="match status" value="1"/>
</dbReference>
<evidence type="ECO:0000259" key="3">
    <source>
        <dbReference type="SMART" id="SM00322"/>
    </source>
</evidence>
<feature type="region of interest" description="Disordered" evidence="2">
    <location>
        <begin position="320"/>
        <end position="385"/>
    </location>
</feature>
<organism evidence="4 5">
    <name type="scientific">Elasticomyces elasticus</name>
    <dbReference type="NCBI Taxonomy" id="574655"/>
    <lineage>
        <taxon>Eukaryota</taxon>
        <taxon>Fungi</taxon>
        <taxon>Dikarya</taxon>
        <taxon>Ascomycota</taxon>
        <taxon>Pezizomycotina</taxon>
        <taxon>Dothideomycetes</taxon>
        <taxon>Dothideomycetidae</taxon>
        <taxon>Mycosphaerellales</taxon>
        <taxon>Teratosphaeriaceae</taxon>
        <taxon>Elasticomyces</taxon>
    </lineage>
</organism>
<proteinExistence type="predicted"/>
<dbReference type="SUPFAM" id="SSF54791">
    <property type="entry name" value="Eukaryotic type KH-domain (KH-domain type I)"/>
    <property type="match status" value="2"/>
</dbReference>
<dbReference type="Gene3D" id="3.30.1370.10">
    <property type="entry name" value="K Homology domain, type 1"/>
    <property type="match status" value="2"/>
</dbReference>
<gene>
    <name evidence="4" type="ORF">LTR97_004868</name>
</gene>
<dbReference type="Pfam" id="PF22675">
    <property type="entry name" value="KH-I_KHDC4-BBP"/>
    <property type="match status" value="1"/>
</dbReference>
<sequence length="571" mass="58540">MADEPRKRSRFDQTEPPRKSRFDRRSRSPTREGDGDISKSVESPASGGGKDVNAAAAAAAAAAKINASINAKKGIQHVDVPPIRQGSETAPGAAKSPSQPSGAAVNDEVYQQDGDYIKDVEINDLRNRYTLTKGSTQKMIKEKTGADVTTRGNYYPDKSMATAANPPLYLHITSTTKDGLERAVLEIDSLMQQDLPNLVDERRFRRRDQEAAPAIERDHLGRRKWPEERIPIDLEPIPGFNLRAQVVGAGGSYVKHIQTETRCRVQIKGRGSGFMEHDSGRESDEAMYLHVAGPDPAEVERAKEMCISLLDSVKESYDAFKERGPRGGGGDRFGGGGSGERGGYGGGGGDRGGYHGGDRQNSYGGGSGYGGGQQQQQQNPYAGGGGYGQPAAVGYAGAGGAMSPGAGAGGYGAAQPAMSPGVGGADAGAGGAGAMMDPTAMQAWAVYYAANPSLDPYGAYGGFQTVMQGWMAQAGGAATGAYYQGVAGSPGAQMNGSAVNGGVGAPPPPPENGLGNGVGGGMNGGGEGVPPPPPPGAGGYENGMQGYGGYEAPPPGAGGQGYGQVPPPPGM</sequence>
<keyword evidence="1" id="KW-0694">RNA-binding</keyword>
<evidence type="ECO:0000256" key="2">
    <source>
        <dbReference type="SAM" id="MobiDB-lite"/>
    </source>
</evidence>
<dbReference type="FunFam" id="3.30.1370.10:FF:000051">
    <property type="entry name" value="Putative kh domain-containing protein"/>
    <property type="match status" value="1"/>
</dbReference>
<dbReference type="InterPro" id="IPR036612">
    <property type="entry name" value="KH_dom_type_1_sf"/>
</dbReference>
<dbReference type="InterPro" id="IPR047890">
    <property type="entry name" value="KHDC4_KH-I_first"/>
</dbReference>
<dbReference type="InterPro" id="IPR056149">
    <property type="entry name" value="PRP5/DDX46/KHDC4_KH"/>
</dbReference>
<feature type="domain" description="K Homology" evidence="3">
    <location>
        <begin position="224"/>
        <end position="311"/>
    </location>
</feature>
<feature type="compositionally biased region" description="Low complexity" evidence="2">
    <location>
        <begin position="53"/>
        <end position="73"/>
    </location>
</feature>
<dbReference type="InterPro" id="IPR047889">
    <property type="entry name" value="KHDC4_KH-I_second"/>
</dbReference>
<dbReference type="Pfam" id="PF23469">
    <property type="entry name" value="KH_12"/>
    <property type="match status" value="1"/>
</dbReference>
<evidence type="ECO:0000313" key="4">
    <source>
        <dbReference type="EMBL" id="KAK5702050.1"/>
    </source>
</evidence>
<dbReference type="AlphaFoldDB" id="A0AAN7W927"/>
<dbReference type="PANTHER" id="PTHR15744:SF0">
    <property type="entry name" value="KH HOMOLOGY DOMAIN-CONTAINING PROTEIN 4"/>
    <property type="match status" value="1"/>
</dbReference>
<comment type="caution">
    <text evidence="4">The sequence shown here is derived from an EMBL/GenBank/DDBJ whole genome shotgun (WGS) entry which is preliminary data.</text>
</comment>
<feature type="compositionally biased region" description="Gly residues" evidence="2">
    <location>
        <begin position="326"/>
        <end position="351"/>
    </location>
</feature>
<evidence type="ECO:0000313" key="5">
    <source>
        <dbReference type="Proteomes" id="UP001310594"/>
    </source>
</evidence>
<dbReference type="SMART" id="SM00322">
    <property type="entry name" value="KH"/>
    <property type="match status" value="1"/>
</dbReference>
<feature type="region of interest" description="Disordered" evidence="2">
    <location>
        <begin position="498"/>
        <end position="571"/>
    </location>
</feature>
<dbReference type="CDD" id="cd22386">
    <property type="entry name" value="KH-I_KHDC4_rpt2"/>
    <property type="match status" value="1"/>
</dbReference>
<dbReference type="InterPro" id="IPR055256">
    <property type="entry name" value="KH_1_KHDC4/BBP-like"/>
</dbReference>
<feature type="region of interest" description="Disordered" evidence="2">
    <location>
        <begin position="1"/>
        <end position="104"/>
    </location>
</feature>
<dbReference type="EMBL" id="JAVRQU010000006">
    <property type="protein sequence ID" value="KAK5702050.1"/>
    <property type="molecule type" value="Genomic_DNA"/>
</dbReference>
<feature type="compositionally biased region" description="Basic and acidic residues" evidence="2">
    <location>
        <begin position="1"/>
        <end position="39"/>
    </location>
</feature>
<feature type="compositionally biased region" description="Gly residues" evidence="2">
    <location>
        <begin position="537"/>
        <end position="549"/>
    </location>
</feature>
<dbReference type="InterPro" id="IPR031121">
    <property type="entry name" value="RIK/BLOM7"/>
</dbReference>
<feature type="compositionally biased region" description="Gly residues" evidence="2">
    <location>
        <begin position="514"/>
        <end position="528"/>
    </location>
</feature>
<reference evidence="4" key="1">
    <citation type="submission" date="2023-08" db="EMBL/GenBank/DDBJ databases">
        <title>Black Yeasts Isolated from many extreme environments.</title>
        <authorList>
            <person name="Coleine C."/>
            <person name="Stajich J.E."/>
            <person name="Selbmann L."/>
        </authorList>
    </citation>
    <scope>NUCLEOTIDE SEQUENCE</scope>
    <source>
        <strain evidence="4">CCFEE 5810</strain>
    </source>
</reference>
<feature type="compositionally biased region" description="Gly residues" evidence="2">
    <location>
        <begin position="363"/>
        <end position="373"/>
    </location>
</feature>
<dbReference type="PROSITE" id="PS50084">
    <property type="entry name" value="KH_TYPE_1"/>
    <property type="match status" value="1"/>
</dbReference>
<name>A0AAN7W927_9PEZI</name>
<dbReference type="FunFam" id="3.30.1370.10:FF:000037">
    <property type="entry name" value="KH domain protein"/>
    <property type="match status" value="1"/>
</dbReference>
<evidence type="ECO:0000256" key="1">
    <source>
        <dbReference type="PROSITE-ProRule" id="PRU00117"/>
    </source>
</evidence>
<accession>A0AAN7W927</accession>